<protein>
    <submittedName>
        <fullName evidence="1">Uncharacterized protein</fullName>
    </submittedName>
</protein>
<sequence length="68" mass="7289">MMGSFLAGSTEAAGAYDEEKIHLVCSRLKPYGNLQFGADIVKKALSYPLKLIAKNAGVNGSIVSENDW</sequence>
<reference evidence="1 2" key="1">
    <citation type="submission" date="2018-02" db="EMBL/GenBank/DDBJ databases">
        <title>Draft genome of wild Prunus yedoensis var. nudiflora.</title>
        <authorList>
            <person name="Baek S."/>
            <person name="Kim J.-H."/>
            <person name="Choi K."/>
            <person name="Kim G.-B."/>
            <person name="Cho A."/>
            <person name="Jang H."/>
            <person name="Shin C.-H."/>
            <person name="Yu H.-J."/>
            <person name="Mun J.-H."/>
        </authorList>
    </citation>
    <scope>NUCLEOTIDE SEQUENCE [LARGE SCALE GENOMIC DNA]</scope>
    <source>
        <strain evidence="2">cv. Jeju island</strain>
        <tissue evidence="1">Leaf</tissue>
    </source>
</reference>
<dbReference type="STRING" id="2094558.A0A314XQX8"/>
<proteinExistence type="predicted"/>
<evidence type="ECO:0000313" key="1">
    <source>
        <dbReference type="EMBL" id="PQP94040.1"/>
    </source>
</evidence>
<dbReference type="AlphaFoldDB" id="A0A314XQX8"/>
<accession>A0A314XQX8</accession>
<dbReference type="InterPro" id="IPR027413">
    <property type="entry name" value="GROEL-like_equatorial_sf"/>
</dbReference>
<evidence type="ECO:0000313" key="2">
    <source>
        <dbReference type="Proteomes" id="UP000250321"/>
    </source>
</evidence>
<organism evidence="1 2">
    <name type="scientific">Prunus yedoensis var. nudiflora</name>
    <dbReference type="NCBI Taxonomy" id="2094558"/>
    <lineage>
        <taxon>Eukaryota</taxon>
        <taxon>Viridiplantae</taxon>
        <taxon>Streptophyta</taxon>
        <taxon>Embryophyta</taxon>
        <taxon>Tracheophyta</taxon>
        <taxon>Spermatophyta</taxon>
        <taxon>Magnoliopsida</taxon>
        <taxon>eudicotyledons</taxon>
        <taxon>Gunneridae</taxon>
        <taxon>Pentapetalae</taxon>
        <taxon>rosids</taxon>
        <taxon>fabids</taxon>
        <taxon>Rosales</taxon>
        <taxon>Rosaceae</taxon>
        <taxon>Amygdaloideae</taxon>
        <taxon>Amygdaleae</taxon>
        <taxon>Prunus</taxon>
    </lineage>
</organism>
<dbReference type="Proteomes" id="UP000250321">
    <property type="component" value="Unassembled WGS sequence"/>
</dbReference>
<name>A0A314XQX8_PRUYE</name>
<dbReference type="OrthoDB" id="1935563at2759"/>
<dbReference type="Gene3D" id="1.10.560.10">
    <property type="entry name" value="GroEL-like equatorial domain"/>
    <property type="match status" value="1"/>
</dbReference>
<dbReference type="SUPFAM" id="SSF48592">
    <property type="entry name" value="GroEL equatorial domain-like"/>
    <property type="match status" value="1"/>
</dbReference>
<gene>
    <name evidence="1" type="ORF">Pyn_31670</name>
</gene>
<keyword evidence="2" id="KW-1185">Reference proteome</keyword>
<dbReference type="EMBL" id="PJQY01002394">
    <property type="protein sequence ID" value="PQP94040.1"/>
    <property type="molecule type" value="Genomic_DNA"/>
</dbReference>
<comment type="caution">
    <text evidence="1">The sequence shown here is derived from an EMBL/GenBank/DDBJ whole genome shotgun (WGS) entry which is preliminary data.</text>
</comment>